<proteinExistence type="predicted"/>
<feature type="transmembrane region" description="Helical" evidence="5">
    <location>
        <begin position="7"/>
        <end position="33"/>
    </location>
</feature>
<dbReference type="Pfam" id="PF04932">
    <property type="entry name" value="Wzy_C"/>
    <property type="match status" value="1"/>
</dbReference>
<dbReference type="InterPro" id="IPR007016">
    <property type="entry name" value="O-antigen_ligase-rel_domated"/>
</dbReference>
<dbReference type="Proteomes" id="UP000028007">
    <property type="component" value="Unassembled WGS sequence"/>
</dbReference>
<keyword evidence="4 5" id="KW-0472">Membrane</keyword>
<evidence type="ECO:0000256" key="1">
    <source>
        <dbReference type="ARBA" id="ARBA00004141"/>
    </source>
</evidence>
<keyword evidence="2 5" id="KW-0812">Transmembrane</keyword>
<feature type="transmembrane region" description="Helical" evidence="5">
    <location>
        <begin position="219"/>
        <end position="235"/>
    </location>
</feature>
<dbReference type="RefSeq" id="WP_037443102.1">
    <property type="nucleotide sequence ID" value="NZ_JNFF01000092.1"/>
</dbReference>
<feature type="transmembrane region" description="Helical" evidence="5">
    <location>
        <begin position="195"/>
        <end position="212"/>
    </location>
</feature>
<dbReference type="PANTHER" id="PTHR37422:SF13">
    <property type="entry name" value="LIPOPOLYSACCHARIDE BIOSYNTHESIS PROTEIN PA4999-RELATED"/>
    <property type="match status" value="1"/>
</dbReference>
<evidence type="ECO:0000313" key="7">
    <source>
        <dbReference type="EMBL" id="KEQ28922.1"/>
    </source>
</evidence>
<dbReference type="GO" id="GO:0016020">
    <property type="term" value="C:membrane"/>
    <property type="evidence" value="ECO:0007669"/>
    <property type="project" value="UniProtKB-SubCell"/>
</dbReference>
<dbReference type="PANTHER" id="PTHR37422">
    <property type="entry name" value="TEICHURONIC ACID BIOSYNTHESIS PROTEIN TUAE"/>
    <property type="match status" value="1"/>
</dbReference>
<comment type="caution">
    <text evidence="7">The sequence shown here is derived from an EMBL/GenBank/DDBJ whole genome shotgun (WGS) entry which is preliminary data.</text>
</comment>
<gene>
    <name evidence="7" type="ORF">N180_15345</name>
</gene>
<feature type="transmembrane region" description="Helical" evidence="5">
    <location>
        <begin position="346"/>
        <end position="369"/>
    </location>
</feature>
<evidence type="ECO:0000313" key="8">
    <source>
        <dbReference type="Proteomes" id="UP000028007"/>
    </source>
</evidence>
<reference evidence="7 8" key="1">
    <citation type="journal article" date="1992" name="Int. J. Syst. Bacteriol.">
        <title>Sphingobacterium antarcticus sp. nov. a Psychrotrophic Bacterium from the Soils of Schirmacher Oasis, Antarctica.</title>
        <authorList>
            <person name="Shivaji S."/>
            <person name="Ray M.K."/>
            <person name="Rao N.S."/>
            <person name="Saiserr L."/>
            <person name="Jagannadham M.V."/>
            <person name="Kumar G.S."/>
            <person name="Reddy G."/>
            <person name="Bhargava P.M."/>
        </authorList>
    </citation>
    <scope>NUCLEOTIDE SEQUENCE [LARGE SCALE GENOMIC DNA]</scope>
    <source>
        <strain evidence="7 8">4BY</strain>
    </source>
</reference>
<name>A0A081PDZ9_9SPHI</name>
<protein>
    <recommendedName>
        <fullName evidence="6">O-antigen ligase-related domain-containing protein</fullName>
    </recommendedName>
</protein>
<comment type="subcellular location">
    <subcellularLocation>
        <location evidence="1">Membrane</location>
        <topology evidence="1">Multi-pass membrane protein</topology>
    </subcellularLocation>
</comment>
<dbReference type="InterPro" id="IPR051533">
    <property type="entry name" value="WaaL-like"/>
</dbReference>
<sequence length="442" mass="50903">MLEIIFSIFYVFLFAISFYKKKYVLFILPIFVFCYPNKLSFINIGDGFGLDDIFILFHFGLAIVSRKPKFSHIIEIRHWRLLNLMIFLTYVVTNLVGYGADSFSNFVLMDFVKSALLFAYTYFICIIYCSSINRQEQIRSGKIALIIATVFQSIIAILVYHYTSSFSFFYDSTEVLLSGDVAFRAVGSLKGPWELGGFLAIGYVLIYTELVFGRKSSRLLTIMLVFGLLFTIYALVISTSRASWLFVLASTIVLFFKKPSKQLFYSFILVIVSFLLFQNYLDRVGELIMHRFLQTTASNNGALDNSSEERFIIWNKLYNNYDFTYALFGYGWQNFIRVFKTTPHNGFLSCFLAGGIIGTFVYFKFFYFIWKNQVVKVTRKFSNVNFGIPAIMAGLFVFSITTDTLFTNSVFKMLTIVGTLSVHDYVFKLSAGMNLVEPERNI</sequence>
<feature type="transmembrane region" description="Helical" evidence="5">
    <location>
        <begin position="111"/>
        <end position="131"/>
    </location>
</feature>
<evidence type="ECO:0000256" key="5">
    <source>
        <dbReference type="SAM" id="Phobius"/>
    </source>
</evidence>
<feature type="domain" description="O-antigen ligase-related" evidence="6">
    <location>
        <begin position="227"/>
        <end position="363"/>
    </location>
</feature>
<keyword evidence="8" id="KW-1185">Reference proteome</keyword>
<feature type="transmembrane region" description="Helical" evidence="5">
    <location>
        <begin position="381"/>
        <end position="400"/>
    </location>
</feature>
<organism evidence="7 8">
    <name type="scientific">Pedobacter antarcticus 4BY</name>
    <dbReference type="NCBI Taxonomy" id="1358423"/>
    <lineage>
        <taxon>Bacteria</taxon>
        <taxon>Pseudomonadati</taxon>
        <taxon>Bacteroidota</taxon>
        <taxon>Sphingobacteriia</taxon>
        <taxon>Sphingobacteriales</taxon>
        <taxon>Sphingobacteriaceae</taxon>
        <taxon>Pedobacter</taxon>
    </lineage>
</organism>
<dbReference type="AlphaFoldDB" id="A0A081PDZ9"/>
<feature type="transmembrane region" description="Helical" evidence="5">
    <location>
        <begin position="143"/>
        <end position="162"/>
    </location>
</feature>
<evidence type="ECO:0000256" key="4">
    <source>
        <dbReference type="ARBA" id="ARBA00023136"/>
    </source>
</evidence>
<feature type="transmembrane region" description="Helical" evidence="5">
    <location>
        <begin position="263"/>
        <end position="281"/>
    </location>
</feature>
<feature type="transmembrane region" description="Helical" evidence="5">
    <location>
        <begin position="81"/>
        <end position="99"/>
    </location>
</feature>
<evidence type="ECO:0000256" key="3">
    <source>
        <dbReference type="ARBA" id="ARBA00022989"/>
    </source>
</evidence>
<evidence type="ECO:0000256" key="2">
    <source>
        <dbReference type="ARBA" id="ARBA00022692"/>
    </source>
</evidence>
<accession>A0A081PDZ9</accession>
<feature type="transmembrane region" description="Helical" evidence="5">
    <location>
        <begin position="39"/>
        <end position="61"/>
    </location>
</feature>
<keyword evidence="3 5" id="KW-1133">Transmembrane helix</keyword>
<dbReference type="EMBL" id="JNFF01000092">
    <property type="protein sequence ID" value="KEQ28922.1"/>
    <property type="molecule type" value="Genomic_DNA"/>
</dbReference>
<evidence type="ECO:0000259" key="6">
    <source>
        <dbReference type="Pfam" id="PF04932"/>
    </source>
</evidence>